<comment type="caution">
    <text evidence="10">The sequence shown here is derived from an EMBL/GenBank/DDBJ whole genome shotgun (WGS) entry which is preliminary data.</text>
</comment>
<comment type="similarity">
    <text evidence="6">Belongs to the exbB/tolQ family.</text>
</comment>
<organism evidence="10 11">
    <name type="scientific">Luteolibacter pohnpeiensis</name>
    <dbReference type="NCBI Taxonomy" id="454153"/>
    <lineage>
        <taxon>Bacteria</taxon>
        <taxon>Pseudomonadati</taxon>
        <taxon>Verrucomicrobiota</taxon>
        <taxon>Verrucomicrobiia</taxon>
        <taxon>Verrucomicrobiales</taxon>
        <taxon>Verrucomicrobiaceae</taxon>
        <taxon>Luteolibacter</taxon>
    </lineage>
</organism>
<keyword evidence="3 7" id="KW-0812">Transmembrane</keyword>
<evidence type="ECO:0000256" key="4">
    <source>
        <dbReference type="ARBA" id="ARBA00022989"/>
    </source>
</evidence>
<keyword evidence="11" id="KW-1185">Reference proteome</keyword>
<dbReference type="AlphaFoldDB" id="A0A934VW59"/>
<feature type="transmembrane region" description="Helical" evidence="7">
    <location>
        <begin position="191"/>
        <end position="212"/>
    </location>
</feature>
<comment type="subcellular location">
    <subcellularLocation>
        <location evidence="1">Cell membrane</location>
        <topology evidence="1">Multi-pass membrane protein</topology>
    </subcellularLocation>
    <subcellularLocation>
        <location evidence="6">Membrane</location>
        <topology evidence="6">Multi-pass membrane protein</topology>
    </subcellularLocation>
</comment>
<evidence type="ECO:0000256" key="1">
    <source>
        <dbReference type="ARBA" id="ARBA00004651"/>
    </source>
</evidence>
<feature type="transmembrane region" description="Helical" evidence="7">
    <location>
        <begin position="41"/>
        <end position="63"/>
    </location>
</feature>
<evidence type="ECO:0000256" key="3">
    <source>
        <dbReference type="ARBA" id="ARBA00022692"/>
    </source>
</evidence>
<feature type="transmembrane region" description="Helical" evidence="7">
    <location>
        <begin position="142"/>
        <end position="165"/>
    </location>
</feature>
<dbReference type="InterPro" id="IPR002898">
    <property type="entry name" value="MotA_ExbB_proton_chnl"/>
</dbReference>
<feature type="domain" description="MotA/TolQ/ExbB proton channel" evidence="9">
    <location>
        <begin position="98"/>
        <end position="224"/>
    </location>
</feature>
<dbReference type="Pfam" id="PF01618">
    <property type="entry name" value="MotA_ExbB"/>
    <property type="match status" value="1"/>
</dbReference>
<keyword evidence="8" id="KW-0732">Signal</keyword>
<evidence type="ECO:0000313" key="10">
    <source>
        <dbReference type="EMBL" id="MBK1882950.1"/>
    </source>
</evidence>
<evidence type="ECO:0000313" key="11">
    <source>
        <dbReference type="Proteomes" id="UP000603141"/>
    </source>
</evidence>
<dbReference type="RefSeq" id="WP_200270572.1">
    <property type="nucleotide sequence ID" value="NZ_JAENIJ010000015.1"/>
</dbReference>
<protein>
    <submittedName>
        <fullName evidence="10">MotA/TolQ/ExbB proton channel family protein</fullName>
    </submittedName>
</protein>
<keyword evidence="2" id="KW-1003">Cell membrane</keyword>
<name>A0A934VW59_9BACT</name>
<sequence length="277" mass="29711">MKSCLSTVAGFFLSALSSSAQEAGAAPLQKNFLEVLAGGGPMMYVLSLLSVLGVLLILFYLLTIRRNAVISDRFMNAAEAMIRKRDYLGLVAYCHRQNECIARITQKALEFMTKNPAATMMEVRELAQSEGSRQSSLLTSRISYLADLGAIAPMVGLLGTVIGMIKSFVEISGGGAQGVRQMELAAGVSEALIATASGLAIAIPALTFYAIFRGRVHRYVSDLEAGATHLMALLNAQVDRQAPAAYSSAPTPHWNQQDYGMPVQGRLGNERPDLHGI</sequence>
<gene>
    <name evidence="10" type="ORF">JIN85_11015</name>
</gene>
<evidence type="ECO:0000259" key="9">
    <source>
        <dbReference type="Pfam" id="PF01618"/>
    </source>
</evidence>
<dbReference type="GO" id="GO:0017038">
    <property type="term" value="P:protein import"/>
    <property type="evidence" value="ECO:0007669"/>
    <property type="project" value="TreeGrafter"/>
</dbReference>
<dbReference type="Proteomes" id="UP000603141">
    <property type="component" value="Unassembled WGS sequence"/>
</dbReference>
<feature type="signal peptide" evidence="8">
    <location>
        <begin position="1"/>
        <end position="20"/>
    </location>
</feature>
<evidence type="ECO:0000256" key="2">
    <source>
        <dbReference type="ARBA" id="ARBA00022475"/>
    </source>
</evidence>
<evidence type="ECO:0000256" key="6">
    <source>
        <dbReference type="RuleBase" id="RU004057"/>
    </source>
</evidence>
<keyword evidence="5 7" id="KW-0472">Membrane</keyword>
<dbReference type="EMBL" id="JAENIJ010000015">
    <property type="protein sequence ID" value="MBK1882950.1"/>
    <property type="molecule type" value="Genomic_DNA"/>
</dbReference>
<dbReference type="InterPro" id="IPR050790">
    <property type="entry name" value="ExbB/TolQ_transport"/>
</dbReference>
<keyword evidence="6" id="KW-0653">Protein transport</keyword>
<feature type="chain" id="PRO_5037137171" evidence="8">
    <location>
        <begin position="21"/>
        <end position="277"/>
    </location>
</feature>
<dbReference type="PANTHER" id="PTHR30625">
    <property type="entry name" value="PROTEIN TOLQ"/>
    <property type="match status" value="1"/>
</dbReference>
<keyword evidence="6" id="KW-0813">Transport</keyword>
<evidence type="ECO:0000256" key="5">
    <source>
        <dbReference type="ARBA" id="ARBA00023136"/>
    </source>
</evidence>
<accession>A0A934VW59</accession>
<proteinExistence type="inferred from homology"/>
<dbReference type="GO" id="GO:0005886">
    <property type="term" value="C:plasma membrane"/>
    <property type="evidence" value="ECO:0007669"/>
    <property type="project" value="UniProtKB-SubCell"/>
</dbReference>
<evidence type="ECO:0000256" key="7">
    <source>
        <dbReference type="SAM" id="Phobius"/>
    </source>
</evidence>
<reference evidence="10" key="1">
    <citation type="submission" date="2021-01" db="EMBL/GenBank/DDBJ databases">
        <title>Modified the classification status of verrucomicrobia.</title>
        <authorList>
            <person name="Feng X."/>
        </authorList>
    </citation>
    <scope>NUCLEOTIDE SEQUENCE</scope>
    <source>
        <strain evidence="10">KCTC 22041</strain>
    </source>
</reference>
<keyword evidence="4 7" id="KW-1133">Transmembrane helix</keyword>
<dbReference type="PANTHER" id="PTHR30625:SF17">
    <property type="entry name" value="TOLQ-RELATED"/>
    <property type="match status" value="1"/>
</dbReference>
<evidence type="ECO:0000256" key="8">
    <source>
        <dbReference type="SAM" id="SignalP"/>
    </source>
</evidence>